<dbReference type="Proteomes" id="UP000438448">
    <property type="component" value="Unassembled WGS sequence"/>
</dbReference>
<gene>
    <name evidence="2" type="ORF">NRB20_40320</name>
</gene>
<accession>A0A7K0D5A4</accession>
<comment type="caution">
    <text evidence="2">The sequence shown here is derived from an EMBL/GenBank/DDBJ whole genome shotgun (WGS) entry which is preliminary data.</text>
</comment>
<dbReference type="RefSeq" id="WP_194289935.1">
    <property type="nucleotide sequence ID" value="NZ_WEGK01000008.1"/>
</dbReference>
<sequence length="281" mass="30858">MGWRMRVVHTTGFAYDDAVTRSFNEARLTPLTDARQNVILNRVETTPATRPYRYMDYWGSAVTAFDLHVPHSALAVTGLSVVETESGVGPAGSRWSWEELRSEENLDLYAEFLAPTEYVPADGELAGAAADLARGVEPVEAVRRAADWVYSRMTYVPGTTSVHTSAVQAWSDRKGVCQDYAHLTLLLLRAMGIPCRYVSGYLHPDPEAAIGETVAGQSHAWIEAFTGTWWGYDPTNATAIDEQHISVGVGRDYADVPPLKGIFHGGRSTDLDVIVEITRLA</sequence>
<dbReference type="EMBL" id="WEGK01000008">
    <property type="protein sequence ID" value="MQY20923.1"/>
    <property type="molecule type" value="Genomic_DNA"/>
</dbReference>
<dbReference type="SUPFAM" id="SSF54001">
    <property type="entry name" value="Cysteine proteinases"/>
    <property type="match status" value="1"/>
</dbReference>
<keyword evidence="3" id="KW-1185">Reference proteome</keyword>
<dbReference type="PANTHER" id="PTHR33490:SF6">
    <property type="entry name" value="SLL1049 PROTEIN"/>
    <property type="match status" value="1"/>
</dbReference>
<organism evidence="2 3">
    <name type="scientific">Nocardia macrotermitis</name>
    <dbReference type="NCBI Taxonomy" id="2585198"/>
    <lineage>
        <taxon>Bacteria</taxon>
        <taxon>Bacillati</taxon>
        <taxon>Actinomycetota</taxon>
        <taxon>Actinomycetes</taxon>
        <taxon>Mycobacteriales</taxon>
        <taxon>Nocardiaceae</taxon>
        <taxon>Nocardia</taxon>
    </lineage>
</organism>
<dbReference type="Gene3D" id="3.10.620.30">
    <property type="match status" value="1"/>
</dbReference>
<reference evidence="2 3" key="1">
    <citation type="submission" date="2019-10" db="EMBL/GenBank/DDBJ databases">
        <title>Nocardia macrotermitis sp. nov. and Nocardia aurantia sp. nov., isolated from the gut of fungus growing-termite Macrotermes natalensis.</title>
        <authorList>
            <person name="Benndorf R."/>
            <person name="Schwitalla J."/>
            <person name="Martin K."/>
            <person name="De Beer W."/>
            <person name="Kaster A.-K."/>
            <person name="Vollmers J."/>
            <person name="Poulsen M."/>
            <person name="Beemelmanns C."/>
        </authorList>
    </citation>
    <scope>NUCLEOTIDE SEQUENCE [LARGE SCALE GENOMIC DNA]</scope>
    <source>
        <strain evidence="2 3">RB20</strain>
    </source>
</reference>
<dbReference type="InterPro" id="IPR013589">
    <property type="entry name" value="Bac_transglu_N"/>
</dbReference>
<dbReference type="Pfam" id="PF08379">
    <property type="entry name" value="Bact_transglu_N"/>
    <property type="match status" value="1"/>
</dbReference>
<dbReference type="SMART" id="SM00460">
    <property type="entry name" value="TGc"/>
    <property type="match status" value="1"/>
</dbReference>
<dbReference type="Pfam" id="PF01841">
    <property type="entry name" value="Transglut_core"/>
    <property type="match status" value="1"/>
</dbReference>
<feature type="domain" description="Transglutaminase-like" evidence="1">
    <location>
        <begin position="169"/>
        <end position="236"/>
    </location>
</feature>
<dbReference type="AlphaFoldDB" id="A0A7K0D5A4"/>
<evidence type="ECO:0000313" key="2">
    <source>
        <dbReference type="EMBL" id="MQY20923.1"/>
    </source>
</evidence>
<dbReference type="PANTHER" id="PTHR33490">
    <property type="entry name" value="BLR5614 PROTEIN-RELATED"/>
    <property type="match status" value="1"/>
</dbReference>
<dbReference type="InterPro" id="IPR038765">
    <property type="entry name" value="Papain-like_cys_pep_sf"/>
</dbReference>
<name>A0A7K0D5A4_9NOCA</name>
<dbReference type="InterPro" id="IPR002931">
    <property type="entry name" value="Transglutaminase-like"/>
</dbReference>
<evidence type="ECO:0000313" key="3">
    <source>
        <dbReference type="Proteomes" id="UP000438448"/>
    </source>
</evidence>
<evidence type="ECO:0000259" key="1">
    <source>
        <dbReference type="SMART" id="SM00460"/>
    </source>
</evidence>
<protein>
    <recommendedName>
        <fullName evidence="1">Transglutaminase-like domain-containing protein</fullName>
    </recommendedName>
</protein>
<proteinExistence type="predicted"/>